<dbReference type="Proteomes" id="UP000266005">
    <property type="component" value="Unassembled WGS sequence"/>
</dbReference>
<gene>
    <name evidence="1" type="ORF">D1627_14045</name>
</gene>
<dbReference type="EMBL" id="QWGE01000004">
    <property type="protein sequence ID" value="RIJ36938.1"/>
    <property type="molecule type" value="Genomic_DNA"/>
</dbReference>
<accession>A0A399S0W8</accession>
<name>A0A399S0W8_9BACT</name>
<evidence type="ECO:0000313" key="2">
    <source>
        <dbReference type="Proteomes" id="UP000266005"/>
    </source>
</evidence>
<protein>
    <submittedName>
        <fullName evidence="1">Uncharacterized protein</fullName>
    </submittedName>
</protein>
<evidence type="ECO:0000313" key="1">
    <source>
        <dbReference type="EMBL" id="RIJ36938.1"/>
    </source>
</evidence>
<proteinExistence type="predicted"/>
<reference evidence="2" key="1">
    <citation type="submission" date="2018-08" db="EMBL/GenBank/DDBJ databases">
        <title>Mucilaginibacter sp. MYSH2.</title>
        <authorList>
            <person name="Seo T."/>
        </authorList>
    </citation>
    <scope>NUCLEOTIDE SEQUENCE [LARGE SCALE GENOMIC DNA]</scope>
    <source>
        <strain evidence="2">KIRAN</strain>
    </source>
</reference>
<dbReference type="AlphaFoldDB" id="A0A399S0W8"/>
<comment type="caution">
    <text evidence="1">The sequence shown here is derived from an EMBL/GenBank/DDBJ whole genome shotgun (WGS) entry which is preliminary data.</text>
</comment>
<keyword evidence="2" id="KW-1185">Reference proteome</keyword>
<sequence length="347" mass="38791">MLQSYGQSKGTIIMKDGLKSQGFIDFDPKLPDHVQFSRMRNGSSLTYNLQELEGFTLQNGKKYAVKTVSVDGTPLSLFVEVIGDSAFFYLKRDKVFFKPSNISEQITEKELLPYLQSITASSAKWHDDLHLFKLKPNSLRYFAKNIEASKSPTVLFPSAGVFSSFNRSVITIQHSWLNVAPLSPAEATSYNIGAGAFADLPLWKVNNLSVQTEASYGKMRFNGTLASEDARYDYKVNLDFAMLSLLPKYSLSLPKFRVFAQAGLNVMHILESDSHAMEALTEGDNVWLRDISSSPIESETLYGLGVSAGISYFYRPKHYISLGISQNKFYSKHFNISNQSVTASINL</sequence>
<dbReference type="InterPro" id="IPR011250">
    <property type="entry name" value="OMP/PagP_B-barrel"/>
</dbReference>
<dbReference type="SUPFAM" id="SSF56925">
    <property type="entry name" value="OMPA-like"/>
    <property type="match status" value="1"/>
</dbReference>
<organism evidence="1 2">
    <name type="scientific">Pontibacter oryzae</name>
    <dbReference type="NCBI Taxonomy" id="2304593"/>
    <lineage>
        <taxon>Bacteria</taxon>
        <taxon>Pseudomonadati</taxon>
        <taxon>Bacteroidota</taxon>
        <taxon>Cytophagia</taxon>
        <taxon>Cytophagales</taxon>
        <taxon>Hymenobacteraceae</taxon>
        <taxon>Pontibacter</taxon>
    </lineage>
</organism>